<dbReference type="Pfam" id="PF13589">
    <property type="entry name" value="HATPase_c_3"/>
    <property type="match status" value="1"/>
</dbReference>
<keyword evidence="2" id="KW-0547">Nucleotide-binding</keyword>
<dbReference type="Gene3D" id="3.30.565.10">
    <property type="entry name" value="Histidine kinase-like ATPase, C-terminal domain"/>
    <property type="match status" value="1"/>
</dbReference>
<protein>
    <submittedName>
        <fullName evidence="2">ATP-binding protein</fullName>
    </submittedName>
</protein>
<dbReference type="RefSeq" id="WP_163477812.1">
    <property type="nucleotide sequence ID" value="NZ_JAAGWE010000030.1"/>
</dbReference>
<dbReference type="AlphaFoldDB" id="A0A6P0GL22"/>
<organism evidence="2 3">
    <name type="scientific">Geodermatophilus normandii</name>
    <dbReference type="NCBI Taxonomy" id="1137989"/>
    <lineage>
        <taxon>Bacteria</taxon>
        <taxon>Bacillati</taxon>
        <taxon>Actinomycetota</taxon>
        <taxon>Actinomycetes</taxon>
        <taxon>Geodermatophilales</taxon>
        <taxon>Geodermatophilaceae</taxon>
        <taxon>Geodermatophilus</taxon>
    </lineage>
</organism>
<evidence type="ECO:0000313" key="3">
    <source>
        <dbReference type="Proteomes" id="UP000471126"/>
    </source>
</evidence>
<evidence type="ECO:0000313" key="2">
    <source>
        <dbReference type="EMBL" id="NEM07732.1"/>
    </source>
</evidence>
<keyword evidence="2" id="KW-0067">ATP-binding</keyword>
<dbReference type="InterPro" id="IPR036890">
    <property type="entry name" value="HATPase_C_sf"/>
</dbReference>
<dbReference type="EMBL" id="JAAGWE010000030">
    <property type="protein sequence ID" value="NEM07732.1"/>
    <property type="molecule type" value="Genomic_DNA"/>
</dbReference>
<dbReference type="InterPro" id="IPR003594">
    <property type="entry name" value="HATPase_dom"/>
</dbReference>
<reference evidence="2 3" key="1">
    <citation type="submission" date="2019-12" db="EMBL/GenBank/DDBJ databases">
        <title>WGS of CPCC 203550 I12A-02606.</title>
        <authorList>
            <person name="Jiang Z."/>
        </authorList>
    </citation>
    <scope>NUCLEOTIDE SEQUENCE [LARGE SCALE GENOMIC DNA]</scope>
    <source>
        <strain evidence="2 3">I12A-02606</strain>
    </source>
</reference>
<proteinExistence type="predicted"/>
<dbReference type="SUPFAM" id="SSF55874">
    <property type="entry name" value="ATPase domain of HSP90 chaperone/DNA topoisomerase II/histidine kinase"/>
    <property type="match status" value="1"/>
</dbReference>
<name>A0A6P0GL22_9ACTN</name>
<evidence type="ECO:0000259" key="1">
    <source>
        <dbReference type="SMART" id="SM00387"/>
    </source>
</evidence>
<feature type="domain" description="Histidine kinase/HSP90-like ATPase" evidence="1">
    <location>
        <begin position="29"/>
        <end position="149"/>
    </location>
</feature>
<accession>A0A6P0GL22</accession>
<gene>
    <name evidence="2" type="ORF">GCU54_17195</name>
</gene>
<dbReference type="GO" id="GO:0005524">
    <property type="term" value="F:ATP binding"/>
    <property type="evidence" value="ECO:0007669"/>
    <property type="project" value="UniProtKB-KW"/>
</dbReference>
<dbReference type="Proteomes" id="UP000471126">
    <property type="component" value="Unassembled WGS sequence"/>
</dbReference>
<dbReference type="SMART" id="SM00387">
    <property type="entry name" value="HATPase_c"/>
    <property type="match status" value="1"/>
</dbReference>
<comment type="caution">
    <text evidence="2">The sequence shown here is derived from an EMBL/GenBank/DDBJ whole genome shotgun (WGS) entry which is preliminary data.</text>
</comment>
<sequence>MTTGSPTRAHRPAAINVQPHPRLLSVLGDIEFAPWQCIAELVDNAFDEFLRHDGHEETPTVVVSLPGRNSTPRDGEVWVKDNGPGMTLETLNNALRAGWTSNDRYGRLGLFGVGFNIATARLGHVAVVRTARVGDPDWTVVTVDLRAMVAGGHFDLPVTTEAKTSPEEHGTQIVIRQLKPEHHDTLSRQQPKIKQALGDVYSYLLADRGFRLIVDREAVKPRRACVWSPERSVTRNGQKIPAVIHVDHTLSPRHACLDCGLWQDVDDHVCEDCGSGRLEIRERRIWGWVGIQRYLSTSDYGIDFLRNGRKILVRDDSLFRWDDPNEPSGRGEPEYPMEVPAGAGRIVGEIHIDHVRVNYQKNAFEYETPDWKRVVRALRGEGPLLPKRARALGYPENASPLALLVAGYRRNVPGLNYLIPGDGKVALHQRAREWAELFRKGDPEYQSDEQWYLAAQQHDNPTPVPSVPAPAAGDILAAKGLLDPGPNAEQLPMDAPTIARESEDDRRQRWRSRGHRLPDLEGRYGLPGHGAAMQVTAWLVHGEPVTRGDDTERVPVYVAAGKGSSVEVFIDGDHPVFTDFAVDTRDLVVLELAEYLRVRDRSDRALSAVFYDLKNKCLPDHKIAGPFLKEAAERILTHIREALQPVIAGNSSGYWSLVPAEDQAAAEQTFALEGGYANWEDMLAGGEWIDFVPALALVRLVTARPEAFLDGRIFRSAYNSLSDLVARKVSMERLVDLLGDVAILADRPARRGPEELQRGRLSCFLLEQELADPEGKPA</sequence>